<dbReference type="EC" id="3.8.1.5" evidence="2"/>
<accession>A0A7K0D9Z2</accession>
<evidence type="ECO:0000313" key="2">
    <source>
        <dbReference type="EMBL" id="MQY22152.1"/>
    </source>
</evidence>
<reference evidence="2 3" key="1">
    <citation type="submission" date="2019-10" db="EMBL/GenBank/DDBJ databases">
        <title>Nocardia macrotermitis sp. nov. and Nocardia aurantia sp. nov., isolated from the gut of fungus growing-termite Macrotermes natalensis.</title>
        <authorList>
            <person name="Benndorf R."/>
            <person name="Schwitalla J."/>
            <person name="Martin K."/>
            <person name="De Beer W."/>
            <person name="Kaster A.-K."/>
            <person name="Vollmers J."/>
            <person name="Poulsen M."/>
            <person name="Beemelmanns C."/>
        </authorList>
    </citation>
    <scope>NUCLEOTIDE SEQUENCE [LARGE SCALE GENOMIC DNA]</scope>
    <source>
        <strain evidence="2 3">RB20</strain>
    </source>
</reference>
<evidence type="ECO:0000313" key="3">
    <source>
        <dbReference type="Proteomes" id="UP000438448"/>
    </source>
</evidence>
<protein>
    <submittedName>
        <fullName evidence="2">Haloalkane dehalogenase 2</fullName>
        <ecNumber evidence="2">3.8.1.5</ecNumber>
    </submittedName>
</protein>
<sequence length="329" mass="36473">MSSAAPPSVCLILSSIGERLKSSGDRNREGAEIADITESVRPAWVDDELFPFRSRFVEIDGHTVHYIDEGAGPALLFLHGNPTWSFLWREVITALRGEFRCIAPDYPGFGLSTAGPGYRYLPEEHAEVVAGFADALGLEQVTLVGQDWGGPIGLAVAQRRPGMFTRLVLANTWAWPVNGSLYFEAFARLLGGPPGRALIRRFNLLVNTFIPTGHRRRTPTAAEMTHYRRALDTPERRRSSAILPSRVVASRQFFTELETGLPALAHLPTLIVWGAADLAFRRQERERLQAAFPGHELVLVDGAGTYVESDAPEEFVTAIRNWTATQRLR</sequence>
<dbReference type="Pfam" id="PF00561">
    <property type="entry name" value="Abhydrolase_1"/>
    <property type="match status" value="1"/>
</dbReference>
<gene>
    <name evidence="2" type="primary">dhmA2</name>
    <name evidence="2" type="ORF">NRB20_52650</name>
</gene>
<organism evidence="2 3">
    <name type="scientific">Nocardia macrotermitis</name>
    <dbReference type="NCBI Taxonomy" id="2585198"/>
    <lineage>
        <taxon>Bacteria</taxon>
        <taxon>Bacillati</taxon>
        <taxon>Actinomycetota</taxon>
        <taxon>Actinomycetes</taxon>
        <taxon>Mycobacteriales</taxon>
        <taxon>Nocardiaceae</taxon>
        <taxon>Nocardia</taxon>
    </lineage>
</organism>
<dbReference type="Gene3D" id="3.40.50.1820">
    <property type="entry name" value="alpha/beta hydrolase"/>
    <property type="match status" value="1"/>
</dbReference>
<dbReference type="PRINTS" id="PR00111">
    <property type="entry name" value="ABHYDROLASE"/>
</dbReference>
<dbReference type="SUPFAM" id="SSF53474">
    <property type="entry name" value="alpha/beta-Hydrolases"/>
    <property type="match status" value="1"/>
</dbReference>
<dbReference type="GO" id="GO:0018786">
    <property type="term" value="F:haloalkane dehalogenase activity"/>
    <property type="evidence" value="ECO:0007669"/>
    <property type="project" value="UniProtKB-EC"/>
</dbReference>
<keyword evidence="3" id="KW-1185">Reference proteome</keyword>
<dbReference type="PANTHER" id="PTHR43798:SF24">
    <property type="entry name" value="CIS-3-ALKYL-4-ALKYLOXETAN-2-ONE DECARBOXYLASE"/>
    <property type="match status" value="1"/>
</dbReference>
<name>A0A7K0D9Z2_9NOCA</name>
<proteinExistence type="predicted"/>
<comment type="caution">
    <text evidence="2">The sequence shown here is derived from an EMBL/GenBank/DDBJ whole genome shotgun (WGS) entry which is preliminary data.</text>
</comment>
<dbReference type="InterPro" id="IPR000639">
    <property type="entry name" value="Epox_hydrolase-like"/>
</dbReference>
<dbReference type="Proteomes" id="UP000438448">
    <property type="component" value="Unassembled WGS sequence"/>
</dbReference>
<dbReference type="PANTHER" id="PTHR43798">
    <property type="entry name" value="MONOACYLGLYCEROL LIPASE"/>
    <property type="match status" value="1"/>
</dbReference>
<dbReference type="EMBL" id="WEGK01000012">
    <property type="protein sequence ID" value="MQY22152.1"/>
    <property type="molecule type" value="Genomic_DNA"/>
</dbReference>
<dbReference type="InterPro" id="IPR000073">
    <property type="entry name" value="AB_hydrolase_1"/>
</dbReference>
<dbReference type="PRINTS" id="PR00412">
    <property type="entry name" value="EPOXHYDRLASE"/>
</dbReference>
<evidence type="ECO:0000259" key="1">
    <source>
        <dbReference type="Pfam" id="PF00561"/>
    </source>
</evidence>
<dbReference type="GO" id="GO:0016020">
    <property type="term" value="C:membrane"/>
    <property type="evidence" value="ECO:0007669"/>
    <property type="project" value="TreeGrafter"/>
</dbReference>
<dbReference type="AlphaFoldDB" id="A0A7K0D9Z2"/>
<dbReference type="InterPro" id="IPR029058">
    <property type="entry name" value="AB_hydrolase_fold"/>
</dbReference>
<dbReference type="OrthoDB" id="812569at2"/>
<dbReference type="InterPro" id="IPR050266">
    <property type="entry name" value="AB_hydrolase_sf"/>
</dbReference>
<feature type="domain" description="AB hydrolase-1" evidence="1">
    <location>
        <begin position="73"/>
        <end position="304"/>
    </location>
</feature>
<keyword evidence="2" id="KW-0378">Hydrolase</keyword>